<evidence type="ECO:0000313" key="10">
    <source>
        <dbReference type="Proteomes" id="UP001055868"/>
    </source>
</evidence>
<dbReference type="InterPro" id="IPR050809">
    <property type="entry name" value="UgpAE/MalFG_permease"/>
</dbReference>
<dbReference type="PROSITE" id="PS50928">
    <property type="entry name" value="ABC_TM1"/>
    <property type="match status" value="1"/>
</dbReference>
<proteinExistence type="inferred from homology"/>
<dbReference type="Gene3D" id="1.10.3720.10">
    <property type="entry name" value="MetI-like"/>
    <property type="match status" value="1"/>
</dbReference>
<reference evidence="9" key="1">
    <citation type="submission" date="2022-05" db="EMBL/GenBank/DDBJ databases">
        <title>Genomic analysis of Brachybacterium sp. CBA3104.</title>
        <authorList>
            <person name="Roh S.W."/>
            <person name="Kim Y.B."/>
            <person name="Kim Y."/>
        </authorList>
    </citation>
    <scope>NUCLEOTIDE SEQUENCE</scope>
    <source>
        <strain evidence="9">CBA3104</strain>
    </source>
</reference>
<keyword evidence="2 7" id="KW-0813">Transport</keyword>
<comment type="similarity">
    <text evidence="7">Belongs to the binding-protein-dependent transport system permease family.</text>
</comment>
<keyword evidence="4 7" id="KW-0812">Transmembrane</keyword>
<feature type="transmembrane region" description="Helical" evidence="7">
    <location>
        <begin position="116"/>
        <end position="139"/>
    </location>
</feature>
<keyword evidence="10" id="KW-1185">Reference proteome</keyword>
<dbReference type="InterPro" id="IPR035906">
    <property type="entry name" value="MetI-like_sf"/>
</dbReference>
<evidence type="ECO:0000256" key="1">
    <source>
        <dbReference type="ARBA" id="ARBA00004651"/>
    </source>
</evidence>
<sequence length="310" mass="34098">MTTIVRPRRPRGVLAHRLAPLLLLLPAVLLVVIALGYPLVRQVIMSFQEFGLAQQFGQPPAWVGLANYAKILSDPYFWTVLGRSVLFCVWTAGWTMGIGLAFALMMRAASSVGRTFMSVSLVIVWAMPLLAALTVWQWLVDPNFGLVNHVLTGIGLDGFEGFSWLADSPWTFFLIASLVIIWVSTPLVTITIFASLTQVDESLLEASQLDGATYLSRLRYVILPIILPVVMLMGVLQVIWDLRVFTHIHVLQASGGVTTQTNLLGTYVFQVGISQGDYGVASALAMVILLLTLIMTAAYIRMLFTQEDPA</sequence>
<evidence type="ECO:0000256" key="3">
    <source>
        <dbReference type="ARBA" id="ARBA00022475"/>
    </source>
</evidence>
<evidence type="ECO:0000313" key="9">
    <source>
        <dbReference type="EMBL" id="UQN28643.1"/>
    </source>
</evidence>
<organism evidence="9 10">
    <name type="scientific">Brachybacterium kimchii</name>
    <dbReference type="NCBI Taxonomy" id="2942909"/>
    <lineage>
        <taxon>Bacteria</taxon>
        <taxon>Bacillati</taxon>
        <taxon>Actinomycetota</taxon>
        <taxon>Actinomycetes</taxon>
        <taxon>Micrococcales</taxon>
        <taxon>Dermabacteraceae</taxon>
        <taxon>Brachybacterium</taxon>
    </lineage>
</organism>
<gene>
    <name evidence="9" type="ORF">M4486_13530</name>
</gene>
<keyword evidence="3" id="KW-1003">Cell membrane</keyword>
<dbReference type="Pfam" id="PF00528">
    <property type="entry name" value="BPD_transp_1"/>
    <property type="match status" value="1"/>
</dbReference>
<accession>A0ABY4N5B2</accession>
<evidence type="ECO:0000256" key="2">
    <source>
        <dbReference type="ARBA" id="ARBA00022448"/>
    </source>
</evidence>
<evidence type="ECO:0000256" key="4">
    <source>
        <dbReference type="ARBA" id="ARBA00022692"/>
    </source>
</evidence>
<feature type="transmembrane region" description="Helical" evidence="7">
    <location>
        <begin position="278"/>
        <end position="300"/>
    </location>
</feature>
<evidence type="ECO:0000256" key="5">
    <source>
        <dbReference type="ARBA" id="ARBA00022989"/>
    </source>
</evidence>
<name>A0ABY4N5B2_9MICO</name>
<evidence type="ECO:0000256" key="7">
    <source>
        <dbReference type="RuleBase" id="RU363032"/>
    </source>
</evidence>
<keyword evidence="6 7" id="KW-0472">Membrane</keyword>
<comment type="subcellular location">
    <subcellularLocation>
        <location evidence="1 7">Cell membrane</location>
        <topology evidence="1 7">Multi-pass membrane protein</topology>
    </subcellularLocation>
</comment>
<feature type="transmembrane region" description="Helical" evidence="7">
    <location>
        <begin position="170"/>
        <end position="197"/>
    </location>
</feature>
<feature type="transmembrane region" description="Helical" evidence="7">
    <location>
        <begin position="84"/>
        <end position="104"/>
    </location>
</feature>
<dbReference type="EMBL" id="CP097218">
    <property type="protein sequence ID" value="UQN28643.1"/>
    <property type="molecule type" value="Genomic_DNA"/>
</dbReference>
<dbReference type="Proteomes" id="UP001055868">
    <property type="component" value="Chromosome"/>
</dbReference>
<dbReference type="CDD" id="cd06261">
    <property type="entry name" value="TM_PBP2"/>
    <property type="match status" value="1"/>
</dbReference>
<evidence type="ECO:0000259" key="8">
    <source>
        <dbReference type="PROSITE" id="PS50928"/>
    </source>
</evidence>
<feature type="transmembrane region" description="Helical" evidence="7">
    <location>
        <begin position="21"/>
        <end position="40"/>
    </location>
</feature>
<protein>
    <submittedName>
        <fullName evidence="9">Sugar ABC transporter permease</fullName>
    </submittedName>
</protein>
<evidence type="ECO:0000256" key="6">
    <source>
        <dbReference type="ARBA" id="ARBA00023136"/>
    </source>
</evidence>
<feature type="domain" description="ABC transmembrane type-1" evidence="8">
    <location>
        <begin position="81"/>
        <end position="299"/>
    </location>
</feature>
<keyword evidence="5 7" id="KW-1133">Transmembrane helix</keyword>
<dbReference type="InterPro" id="IPR000515">
    <property type="entry name" value="MetI-like"/>
</dbReference>
<dbReference type="PANTHER" id="PTHR43227:SF8">
    <property type="entry name" value="DIACETYLCHITOBIOSE UPTAKE SYSTEM PERMEASE PROTEIN DASB"/>
    <property type="match status" value="1"/>
</dbReference>
<dbReference type="PANTHER" id="PTHR43227">
    <property type="entry name" value="BLL4140 PROTEIN"/>
    <property type="match status" value="1"/>
</dbReference>
<dbReference type="RefSeq" id="WP_249477771.1">
    <property type="nucleotide sequence ID" value="NZ_CP097218.1"/>
</dbReference>
<dbReference type="SUPFAM" id="SSF161098">
    <property type="entry name" value="MetI-like"/>
    <property type="match status" value="1"/>
</dbReference>
<feature type="transmembrane region" description="Helical" evidence="7">
    <location>
        <begin position="218"/>
        <end position="240"/>
    </location>
</feature>